<evidence type="ECO:0000256" key="4">
    <source>
        <dbReference type="ARBA" id="ARBA00022989"/>
    </source>
</evidence>
<dbReference type="RefSeq" id="WP_091298181.1">
    <property type="nucleotide sequence ID" value="NZ_FOCE01000002.1"/>
</dbReference>
<evidence type="ECO:0000256" key="5">
    <source>
        <dbReference type="ARBA" id="ARBA00023136"/>
    </source>
</evidence>
<feature type="transmembrane region" description="Helical" evidence="6">
    <location>
        <begin position="96"/>
        <end position="114"/>
    </location>
</feature>
<feature type="transmembrane region" description="Helical" evidence="6">
    <location>
        <begin position="145"/>
        <end position="164"/>
    </location>
</feature>
<dbReference type="AlphaFoldDB" id="A0A1H8C2T6"/>
<name>A0A1H8C2T6_9RHOB</name>
<evidence type="ECO:0000256" key="6">
    <source>
        <dbReference type="SAM" id="Phobius"/>
    </source>
</evidence>
<feature type="domain" description="EamA" evidence="7">
    <location>
        <begin position="149"/>
        <end position="286"/>
    </location>
</feature>
<dbReference type="InterPro" id="IPR037185">
    <property type="entry name" value="EmrE-like"/>
</dbReference>
<accession>A0A1H8C2T6</accession>
<feature type="domain" description="EamA" evidence="7">
    <location>
        <begin position="5"/>
        <end position="136"/>
    </location>
</feature>
<feature type="transmembrane region" description="Helical" evidence="6">
    <location>
        <begin position="70"/>
        <end position="90"/>
    </location>
</feature>
<keyword evidence="3 6" id="KW-0812">Transmembrane</keyword>
<feature type="transmembrane region" description="Helical" evidence="6">
    <location>
        <begin position="39"/>
        <end position="58"/>
    </location>
</feature>
<keyword evidence="9" id="KW-1185">Reference proteome</keyword>
<evidence type="ECO:0000256" key="3">
    <source>
        <dbReference type="ARBA" id="ARBA00022692"/>
    </source>
</evidence>
<feature type="transmembrane region" description="Helical" evidence="6">
    <location>
        <begin position="185"/>
        <end position="205"/>
    </location>
</feature>
<gene>
    <name evidence="8" type="ORF">SAMN04488103_102351</name>
</gene>
<sequence>MSPLKANLLCLASMLVWASGLPAAEYLIGPIPPLPLTAMRMALAAAALLPVWILLDGWQVVVRAPWIRGILIGGLMLGLAGFLLVLAQAASGPVTVAVISATMPVLGIALESLLDGRRITLTVVLGVGLSLAGGLIAYAEAMGTFSLGFGALCAFGSILCYTLGSRLTVTALPDLTPVGRTALTLAGAAIATGIAVLIAAAFGASGPDWAALGGREALALAVFALLGLSLTQMLWIAAVGHLGIGVASLHMNAAPFYVMLFLFALGDPWNWTQAFGALIVGAGVLIAQSSRPAPVTA</sequence>
<feature type="transmembrane region" description="Helical" evidence="6">
    <location>
        <begin position="244"/>
        <end position="265"/>
    </location>
</feature>
<dbReference type="PANTHER" id="PTHR42920:SF11">
    <property type="entry name" value="INNER MEMBRANE PROTEIN YTFF"/>
    <property type="match status" value="1"/>
</dbReference>
<proteinExistence type="predicted"/>
<feature type="transmembrane region" description="Helical" evidence="6">
    <location>
        <begin position="217"/>
        <end position="237"/>
    </location>
</feature>
<evidence type="ECO:0000256" key="1">
    <source>
        <dbReference type="ARBA" id="ARBA00004651"/>
    </source>
</evidence>
<dbReference type="GO" id="GO:0005886">
    <property type="term" value="C:plasma membrane"/>
    <property type="evidence" value="ECO:0007669"/>
    <property type="project" value="UniProtKB-SubCell"/>
</dbReference>
<dbReference type="InterPro" id="IPR000620">
    <property type="entry name" value="EamA_dom"/>
</dbReference>
<keyword evidence="2" id="KW-1003">Cell membrane</keyword>
<evidence type="ECO:0000256" key="2">
    <source>
        <dbReference type="ARBA" id="ARBA00022475"/>
    </source>
</evidence>
<dbReference type="InterPro" id="IPR051258">
    <property type="entry name" value="Diverse_Substrate_Transporter"/>
</dbReference>
<dbReference type="OrthoDB" id="7685518at2"/>
<keyword evidence="4 6" id="KW-1133">Transmembrane helix</keyword>
<keyword evidence="5 6" id="KW-0472">Membrane</keyword>
<feature type="transmembrane region" description="Helical" evidence="6">
    <location>
        <begin position="271"/>
        <end position="287"/>
    </location>
</feature>
<dbReference type="PANTHER" id="PTHR42920">
    <property type="entry name" value="OS03G0707200 PROTEIN-RELATED"/>
    <property type="match status" value="1"/>
</dbReference>
<comment type="subcellular location">
    <subcellularLocation>
        <location evidence="1">Cell membrane</location>
        <topology evidence="1">Multi-pass membrane protein</topology>
    </subcellularLocation>
</comment>
<reference evidence="8 9" key="1">
    <citation type="submission" date="2016-10" db="EMBL/GenBank/DDBJ databases">
        <authorList>
            <person name="de Groot N.N."/>
        </authorList>
    </citation>
    <scope>NUCLEOTIDE SEQUENCE [LARGE SCALE GENOMIC DNA]</scope>
    <source>
        <strain evidence="8 9">DSM 3857</strain>
    </source>
</reference>
<dbReference type="EMBL" id="FOCE01000002">
    <property type="protein sequence ID" value="SEM88754.1"/>
    <property type="molecule type" value="Genomic_DNA"/>
</dbReference>
<organism evidence="8 9">
    <name type="scientific">Gemmobacter aquatilis</name>
    <dbReference type="NCBI Taxonomy" id="933059"/>
    <lineage>
        <taxon>Bacteria</taxon>
        <taxon>Pseudomonadati</taxon>
        <taxon>Pseudomonadota</taxon>
        <taxon>Alphaproteobacteria</taxon>
        <taxon>Rhodobacterales</taxon>
        <taxon>Paracoccaceae</taxon>
        <taxon>Gemmobacter</taxon>
    </lineage>
</organism>
<evidence type="ECO:0000259" key="7">
    <source>
        <dbReference type="Pfam" id="PF00892"/>
    </source>
</evidence>
<protein>
    <submittedName>
        <fullName evidence="8">EamA-like transporter family protein</fullName>
    </submittedName>
</protein>
<evidence type="ECO:0000313" key="8">
    <source>
        <dbReference type="EMBL" id="SEM88754.1"/>
    </source>
</evidence>
<dbReference type="SUPFAM" id="SSF103481">
    <property type="entry name" value="Multidrug resistance efflux transporter EmrE"/>
    <property type="match status" value="1"/>
</dbReference>
<dbReference type="STRING" id="933059.SAMN04488103_102351"/>
<dbReference type="Proteomes" id="UP000198761">
    <property type="component" value="Unassembled WGS sequence"/>
</dbReference>
<evidence type="ECO:0000313" key="9">
    <source>
        <dbReference type="Proteomes" id="UP000198761"/>
    </source>
</evidence>
<dbReference type="Pfam" id="PF00892">
    <property type="entry name" value="EamA"/>
    <property type="match status" value="2"/>
</dbReference>
<feature type="transmembrane region" description="Helical" evidence="6">
    <location>
        <begin position="121"/>
        <end position="139"/>
    </location>
</feature>